<dbReference type="Pfam" id="PF15919">
    <property type="entry name" value="HicB_lk_antitox"/>
    <property type="match status" value="1"/>
</dbReference>
<dbReference type="Proteomes" id="UP000215215">
    <property type="component" value="Unassembled WGS sequence"/>
</dbReference>
<dbReference type="InterPro" id="IPR031807">
    <property type="entry name" value="HicB-like"/>
</dbReference>
<dbReference type="InterPro" id="IPR035069">
    <property type="entry name" value="TTHA1013/TTHA0281-like"/>
</dbReference>
<organism evidence="2 3">
    <name type="scientific">candidate division WOR-3 bacterium JGI_Cruoil_03_44_89</name>
    <dbReference type="NCBI Taxonomy" id="1973748"/>
    <lineage>
        <taxon>Bacteria</taxon>
        <taxon>Bacteria division WOR-3</taxon>
    </lineage>
</organism>
<accession>A0A235BY38</accession>
<dbReference type="AlphaFoldDB" id="A0A235BY38"/>
<comment type="caution">
    <text evidence="2">The sequence shown here is derived from an EMBL/GenBank/DDBJ whole genome shotgun (WGS) entry which is preliminary data.</text>
</comment>
<feature type="domain" description="HicB-like antitoxin of toxin-antitoxin system" evidence="1">
    <location>
        <begin position="5"/>
        <end position="62"/>
    </location>
</feature>
<evidence type="ECO:0000313" key="3">
    <source>
        <dbReference type="Proteomes" id="UP000215215"/>
    </source>
</evidence>
<dbReference type="PANTHER" id="PTHR34504:SF2">
    <property type="entry name" value="UPF0150 PROTEIN SSL0259"/>
    <property type="match status" value="1"/>
</dbReference>
<protein>
    <recommendedName>
        <fullName evidence="1">HicB-like antitoxin of toxin-antitoxin system domain-containing protein</fullName>
    </recommendedName>
</protein>
<evidence type="ECO:0000313" key="2">
    <source>
        <dbReference type="EMBL" id="OYD17171.1"/>
    </source>
</evidence>
<dbReference type="EMBL" id="NOZQ01000030">
    <property type="protein sequence ID" value="OYD17171.1"/>
    <property type="molecule type" value="Genomic_DNA"/>
</dbReference>
<evidence type="ECO:0000259" key="1">
    <source>
        <dbReference type="Pfam" id="PF15919"/>
    </source>
</evidence>
<sequence>MELKYTILLEKNEDGGYTVTVPSLPGCITEGSTWEEAFTNAQEAIEGYIETLKDLKKPIPVEVPVRIPAGVL</sequence>
<gene>
    <name evidence="2" type="ORF">CH333_01740</name>
</gene>
<proteinExistence type="predicted"/>
<dbReference type="PANTHER" id="PTHR34504">
    <property type="entry name" value="ANTITOXIN HICB"/>
    <property type="match status" value="1"/>
</dbReference>
<name>A0A235BY38_UNCW3</name>
<reference evidence="2 3" key="1">
    <citation type="submission" date="2017-07" db="EMBL/GenBank/DDBJ databases">
        <title>Recovery of genomes from metagenomes via a dereplication, aggregation, and scoring strategy.</title>
        <authorList>
            <person name="Sieber C.M."/>
            <person name="Probst A.J."/>
            <person name="Sharrar A."/>
            <person name="Thomas B.C."/>
            <person name="Hess M."/>
            <person name="Tringe S.G."/>
            <person name="Banfield J.F."/>
        </authorList>
    </citation>
    <scope>NUCLEOTIDE SEQUENCE [LARGE SCALE GENOMIC DNA]</scope>
    <source>
        <strain evidence="2">JGI_Cruoil_03_44_89</strain>
    </source>
</reference>
<dbReference type="Gene3D" id="3.30.160.250">
    <property type="match status" value="1"/>
</dbReference>
<dbReference type="InterPro" id="IPR051404">
    <property type="entry name" value="TA_system_antitoxin"/>
</dbReference>
<dbReference type="SUPFAM" id="SSF143100">
    <property type="entry name" value="TTHA1013/TTHA0281-like"/>
    <property type="match status" value="1"/>
</dbReference>